<evidence type="ECO:0008006" key="2">
    <source>
        <dbReference type="Google" id="ProtNLM"/>
    </source>
</evidence>
<dbReference type="Gene3D" id="3.20.20.70">
    <property type="entry name" value="Aldolase class I"/>
    <property type="match status" value="1"/>
</dbReference>
<dbReference type="AlphaFoldDB" id="A0A0F8XGB0"/>
<accession>A0A0F8XGB0</accession>
<name>A0A0F8XGB0_9ZZZZ</name>
<organism evidence="1">
    <name type="scientific">marine sediment metagenome</name>
    <dbReference type="NCBI Taxonomy" id="412755"/>
    <lineage>
        <taxon>unclassified sequences</taxon>
        <taxon>metagenomes</taxon>
        <taxon>ecological metagenomes</taxon>
    </lineage>
</organism>
<feature type="non-terminal residue" evidence="1">
    <location>
        <position position="48"/>
    </location>
</feature>
<proteinExistence type="predicted"/>
<dbReference type="SUPFAM" id="SSF51366">
    <property type="entry name" value="Ribulose-phoshate binding barrel"/>
    <property type="match status" value="1"/>
</dbReference>
<sequence>MEGYDLYLIRLVCKNVSIPVIASGGCGTPQHALEAIQAGASAIAIGAM</sequence>
<dbReference type="InterPro" id="IPR013785">
    <property type="entry name" value="Aldolase_TIM"/>
</dbReference>
<evidence type="ECO:0000313" key="1">
    <source>
        <dbReference type="EMBL" id="KKK60015.1"/>
    </source>
</evidence>
<dbReference type="InterPro" id="IPR006062">
    <property type="entry name" value="His_biosynth"/>
</dbReference>
<protein>
    <recommendedName>
        <fullName evidence="2">Nitronate monooxygenase domain-containing protein</fullName>
    </recommendedName>
</protein>
<dbReference type="EMBL" id="LAZR01063179">
    <property type="protein sequence ID" value="KKK60015.1"/>
    <property type="molecule type" value="Genomic_DNA"/>
</dbReference>
<dbReference type="GO" id="GO:0000105">
    <property type="term" value="P:L-histidine biosynthetic process"/>
    <property type="evidence" value="ECO:0007669"/>
    <property type="project" value="InterPro"/>
</dbReference>
<gene>
    <name evidence="1" type="ORF">LCGC14_3028600</name>
</gene>
<dbReference type="Pfam" id="PF00977">
    <property type="entry name" value="His_biosynth"/>
    <property type="match status" value="1"/>
</dbReference>
<reference evidence="1" key="1">
    <citation type="journal article" date="2015" name="Nature">
        <title>Complex archaea that bridge the gap between prokaryotes and eukaryotes.</title>
        <authorList>
            <person name="Spang A."/>
            <person name="Saw J.H."/>
            <person name="Jorgensen S.L."/>
            <person name="Zaremba-Niedzwiedzka K."/>
            <person name="Martijn J."/>
            <person name="Lind A.E."/>
            <person name="van Eijk R."/>
            <person name="Schleper C."/>
            <person name="Guy L."/>
            <person name="Ettema T.J."/>
        </authorList>
    </citation>
    <scope>NUCLEOTIDE SEQUENCE</scope>
</reference>
<comment type="caution">
    <text evidence="1">The sequence shown here is derived from an EMBL/GenBank/DDBJ whole genome shotgun (WGS) entry which is preliminary data.</text>
</comment>
<dbReference type="InterPro" id="IPR011060">
    <property type="entry name" value="RibuloseP-bd_barrel"/>
</dbReference>